<dbReference type="STRING" id="670386.D3B1E5"/>
<dbReference type="PANTHER" id="PTHR12419">
    <property type="entry name" value="OTU DOMAIN CONTAINING PROTEIN"/>
    <property type="match status" value="1"/>
</dbReference>
<evidence type="ECO:0000259" key="3">
    <source>
        <dbReference type="PROSITE" id="PS50802"/>
    </source>
</evidence>
<sequence length="370" mass="42604">MGKKGDNKKGSNNNKVHDRKVKQGLRKKADRLKYGDAKWKQSFNAFLEQLEPQGFTIKDVAGDGNCLFRAFADQLEDNPEQHMKYRQNIITFIEKNKDMYAPFIDDEEGETFEDYIAEMRKNASWGGNIEIQAASLIYQCNITIHQFNQPRWEIINYVGDKYRMIHLSYHNDEHYASVRPTRPPSLKDKQQQKEDGPPKPNMEAMGNTYQTDAKNYIDDVTYEIMNATGVTSTKMVREALDDCDGNIEAAIDYLIALSATIDFDNENIDNNTTTTTTTTTTTSSSSNKPSKESKNPYKEQVKLQKQQQQQQQQQQKEEAKHNGHQSNSERKRQQMAAKEKENNNKQRQNHNIDRNSIVDDSTVDLGTLRI</sequence>
<evidence type="ECO:0000313" key="4">
    <source>
        <dbReference type="EMBL" id="EFA85119.1"/>
    </source>
</evidence>
<dbReference type="GO" id="GO:0016579">
    <property type="term" value="P:protein deubiquitination"/>
    <property type="evidence" value="ECO:0007669"/>
    <property type="project" value="TreeGrafter"/>
</dbReference>
<feature type="region of interest" description="Disordered" evidence="1">
    <location>
        <begin position="1"/>
        <end position="28"/>
    </location>
</feature>
<feature type="compositionally biased region" description="Basic and acidic residues" evidence="1">
    <location>
        <begin position="185"/>
        <end position="197"/>
    </location>
</feature>
<feature type="domain" description="UBA" evidence="2">
    <location>
        <begin position="216"/>
        <end position="257"/>
    </location>
</feature>
<feature type="compositionally biased region" description="Basic and acidic residues" evidence="1">
    <location>
        <begin position="289"/>
        <end position="302"/>
    </location>
</feature>
<name>D3B1E5_HETP5</name>
<evidence type="ECO:0000259" key="2">
    <source>
        <dbReference type="PROSITE" id="PS50030"/>
    </source>
</evidence>
<dbReference type="GeneID" id="31357641"/>
<dbReference type="PROSITE" id="PS50030">
    <property type="entry name" value="UBA"/>
    <property type="match status" value="1"/>
</dbReference>
<evidence type="ECO:0000256" key="1">
    <source>
        <dbReference type="SAM" id="MobiDB-lite"/>
    </source>
</evidence>
<feature type="region of interest" description="Disordered" evidence="1">
    <location>
        <begin position="175"/>
        <end position="204"/>
    </location>
</feature>
<protein>
    <submittedName>
        <fullName evidence="4">OTU domain containing protein</fullName>
    </submittedName>
</protein>
<feature type="compositionally biased region" description="Low complexity" evidence="1">
    <location>
        <begin position="272"/>
        <end position="286"/>
    </location>
</feature>
<accession>D3B1E5</accession>
<dbReference type="AlphaFoldDB" id="D3B1E5"/>
<gene>
    <name evidence="4" type="ORF">PPL_02116</name>
</gene>
<dbReference type="CDD" id="cd22771">
    <property type="entry name" value="OTU_plant_OTU7-like"/>
    <property type="match status" value="1"/>
</dbReference>
<feature type="compositionally biased region" description="Basic and acidic residues" evidence="1">
    <location>
        <begin position="315"/>
        <end position="357"/>
    </location>
</feature>
<dbReference type="Pfam" id="PF02338">
    <property type="entry name" value="OTU"/>
    <property type="match status" value="1"/>
</dbReference>
<dbReference type="Gene3D" id="3.90.70.80">
    <property type="match status" value="1"/>
</dbReference>
<feature type="compositionally biased region" description="Low complexity" evidence="1">
    <location>
        <begin position="303"/>
        <end position="314"/>
    </location>
</feature>
<dbReference type="InterPro" id="IPR015940">
    <property type="entry name" value="UBA"/>
</dbReference>
<dbReference type="PROSITE" id="PS50802">
    <property type="entry name" value="OTU"/>
    <property type="match status" value="1"/>
</dbReference>
<feature type="domain" description="OTU" evidence="3">
    <location>
        <begin position="55"/>
        <end position="181"/>
    </location>
</feature>
<dbReference type="CDD" id="cd14279">
    <property type="entry name" value="CUE"/>
    <property type="match status" value="1"/>
</dbReference>
<reference evidence="4 5" key="1">
    <citation type="journal article" date="2011" name="Genome Res.">
        <title>Phylogeny-wide analysis of social amoeba genomes highlights ancient origins for complex intercellular communication.</title>
        <authorList>
            <person name="Heidel A.J."/>
            <person name="Lawal H.M."/>
            <person name="Felder M."/>
            <person name="Schilde C."/>
            <person name="Helps N.R."/>
            <person name="Tunggal B."/>
            <person name="Rivero F."/>
            <person name="John U."/>
            <person name="Schleicher M."/>
            <person name="Eichinger L."/>
            <person name="Platzer M."/>
            <person name="Noegel A.A."/>
            <person name="Schaap P."/>
            <person name="Gloeckner G."/>
        </authorList>
    </citation>
    <scope>NUCLEOTIDE SEQUENCE [LARGE SCALE GENOMIC DNA]</scope>
    <source>
        <strain evidence="5">ATCC 26659 / Pp 5 / PN500</strain>
    </source>
</reference>
<comment type="caution">
    <text evidence="4">The sequence shown here is derived from an EMBL/GenBank/DDBJ whole genome shotgun (WGS) entry which is preliminary data.</text>
</comment>
<dbReference type="InterPro" id="IPR050704">
    <property type="entry name" value="Peptidase_C85-like"/>
</dbReference>
<dbReference type="PANTHER" id="PTHR12419:SF7">
    <property type="entry name" value="OTU DOMAIN-CONTAINING PROTEIN 3"/>
    <property type="match status" value="1"/>
</dbReference>
<dbReference type="InterPro" id="IPR038765">
    <property type="entry name" value="Papain-like_cys_pep_sf"/>
</dbReference>
<feature type="compositionally biased region" description="Basic residues" evidence="1">
    <location>
        <begin position="17"/>
        <end position="28"/>
    </location>
</feature>
<feature type="region of interest" description="Disordered" evidence="1">
    <location>
        <begin position="265"/>
        <end position="370"/>
    </location>
</feature>
<dbReference type="InterPro" id="IPR003323">
    <property type="entry name" value="OTU_dom"/>
</dbReference>
<dbReference type="GO" id="GO:0004843">
    <property type="term" value="F:cysteine-type deubiquitinase activity"/>
    <property type="evidence" value="ECO:0007669"/>
    <property type="project" value="TreeGrafter"/>
</dbReference>
<evidence type="ECO:0000313" key="5">
    <source>
        <dbReference type="Proteomes" id="UP000001396"/>
    </source>
</evidence>
<dbReference type="InParanoid" id="D3B1E5"/>
<proteinExistence type="predicted"/>
<dbReference type="SUPFAM" id="SSF54001">
    <property type="entry name" value="Cysteine proteinases"/>
    <property type="match status" value="1"/>
</dbReference>
<dbReference type="EMBL" id="ADBJ01000008">
    <property type="protein sequence ID" value="EFA85119.1"/>
    <property type="molecule type" value="Genomic_DNA"/>
</dbReference>
<dbReference type="OMA" id="HISAKEH"/>
<dbReference type="RefSeq" id="XP_020437228.1">
    <property type="nucleotide sequence ID" value="XM_020573111.1"/>
</dbReference>
<keyword evidence="5" id="KW-1185">Reference proteome</keyword>
<organism evidence="4 5">
    <name type="scientific">Heterostelium pallidum (strain ATCC 26659 / Pp 5 / PN500)</name>
    <name type="common">Cellular slime mold</name>
    <name type="synonym">Polysphondylium pallidum</name>
    <dbReference type="NCBI Taxonomy" id="670386"/>
    <lineage>
        <taxon>Eukaryota</taxon>
        <taxon>Amoebozoa</taxon>
        <taxon>Evosea</taxon>
        <taxon>Eumycetozoa</taxon>
        <taxon>Dictyostelia</taxon>
        <taxon>Acytosteliales</taxon>
        <taxon>Acytosteliaceae</taxon>
        <taxon>Heterostelium</taxon>
    </lineage>
</organism>
<dbReference type="Proteomes" id="UP000001396">
    <property type="component" value="Unassembled WGS sequence"/>
</dbReference>
<dbReference type="MEROPS" id="C85.003"/>